<evidence type="ECO:0000259" key="11">
    <source>
        <dbReference type="Pfam" id="PF22456"/>
    </source>
</evidence>
<dbReference type="InterPro" id="IPR007863">
    <property type="entry name" value="Peptidase_M16_C"/>
</dbReference>
<evidence type="ECO:0000313" key="12">
    <source>
        <dbReference type="EMBL" id="KAJ8456736.1"/>
    </source>
</evidence>
<evidence type="ECO:0000256" key="2">
    <source>
        <dbReference type="ARBA" id="ARBA00022670"/>
    </source>
</evidence>
<keyword evidence="4" id="KW-0378">Hydrolase</keyword>
<evidence type="ECO:0000256" key="4">
    <source>
        <dbReference type="ARBA" id="ARBA00022801"/>
    </source>
</evidence>
<dbReference type="AlphaFoldDB" id="A0AAD7TGL5"/>
<dbReference type="SUPFAM" id="SSF63411">
    <property type="entry name" value="LuxS/MPP-like metallohydrolase"/>
    <property type="match status" value="4"/>
</dbReference>
<keyword evidence="5" id="KW-0862">Zinc</keyword>
<keyword evidence="6" id="KW-0482">Metalloprotease</keyword>
<feature type="region of interest" description="Disordered" evidence="7">
    <location>
        <begin position="958"/>
        <end position="977"/>
    </location>
</feature>
<dbReference type="Pfam" id="PF16187">
    <property type="entry name" value="Peptidase_M16_M"/>
    <property type="match status" value="1"/>
</dbReference>
<feature type="region of interest" description="Disordered" evidence="7">
    <location>
        <begin position="1021"/>
        <end position="1053"/>
    </location>
</feature>
<evidence type="ECO:0000313" key="13">
    <source>
        <dbReference type="Proteomes" id="UP001215151"/>
    </source>
</evidence>
<dbReference type="PANTHER" id="PTHR43690">
    <property type="entry name" value="NARDILYSIN"/>
    <property type="match status" value="1"/>
</dbReference>
<dbReference type="InterPro" id="IPR054734">
    <property type="entry name" value="PqqF-like_C_4"/>
</dbReference>
<name>A0AAD7TGL5_9APHY</name>
<evidence type="ECO:0000256" key="6">
    <source>
        <dbReference type="ARBA" id="ARBA00023049"/>
    </source>
</evidence>
<evidence type="ECO:0000259" key="10">
    <source>
        <dbReference type="Pfam" id="PF16187"/>
    </source>
</evidence>
<dbReference type="InterPro" id="IPR050626">
    <property type="entry name" value="Peptidase_M16"/>
</dbReference>
<dbReference type="FunFam" id="3.30.830.10:FF:000005">
    <property type="entry name" value="nardilysin isoform X1"/>
    <property type="match status" value="1"/>
</dbReference>
<evidence type="ECO:0000259" key="8">
    <source>
        <dbReference type="Pfam" id="PF00675"/>
    </source>
</evidence>
<dbReference type="PANTHER" id="PTHR43690:SF18">
    <property type="entry name" value="INSULIN-DEGRADING ENZYME-RELATED"/>
    <property type="match status" value="1"/>
</dbReference>
<proteinExistence type="inferred from homology"/>
<sequence length="1053" mass="117672">MAFSTWKHIPAAGDAPAFRVFEGHLEKPALDDRQYRLLELHNGLRAVLVHDQAADKAAASLTVTIGNMLDPGSEKYPSESDYHSFISANGGIRNAVTGPPSTEYWFSISPTALAGGLERLADLHCAPLFTESLTAREVNAVDSEFKRNWQNDVRRVLQVEKTLSIPGHPYSKFGTGNYESLTAAGRRLGQDVSEEAVLKETRRRLVEWWKNQYCASRMMLAVIGKESLDELTNLVIPLFSKIANRGLDPRPAFKNDAWGPEHMGTVVFVQTVKDYHAFSLTFQLPDLREHYATKPASFLAHFLGHEGPGSICAYLKKRGWLLDFSAGVSGSSRSVQFFEISGRLTLEGYLHYRDVIRAVYSYIALLRASFPLEAYHFDEVKTMAETRFRFKEKAQPHKYASALAHGLAEPYPPEWLLSGAYLYREYDEALVKGILEGFVPGRGRIVLEAKEHRAEVMGDDVVWETEKWYGTQYAVKRLDESFHQALGEPKKNEELHLPAPNPFIPKDLSVDKIDVNEASRHHISSSPVLTFESGYQPAKYPALIKRTEKSQLWYKKDVQFWVPKAYVKIDIKTPLAYATPRLAMLTRLFVDLVEDALAEVTYDADLAGLSYSVINQIEGLTVSVGGYNDKIHVLLRTVLDKLRGLQVHPDRLRVLKEKIQREYENFYMGQPSGLSECYATWAFMPTIWTPAEKLLELSLIKESDVSSLRDELLSRAFVEALVNGNMTRERAIEILDVAEQSLNYRPLVPSEIPRQRSLVLPPASNVISRKRHANPKEVNSSLSYYLQFGEVTDVKLRTTLAFIVHILREPCYAMLRTEEQLGYVVACSQWSINGTVGLGVKIQSTRAPWYTESRVDAFLEKMSERIAAMPADEFATQKEGLIVKTLERAKNLGEETVRFWGHIRSGYYDFVKRETDADAIRALTLAEVIRVYDTLVRPSTSAQTRKKLSVHLLSQQLHEEPPAPGPPTIVLSEADTGSNSSDTRMALFKSGLGCAPAATPVISAAFGEHAPAFDFYRPSASDASLVSPGRNHTALVPGAGTGPGPDTESGGAP</sequence>
<comment type="caution">
    <text evidence="12">The sequence shown here is derived from an EMBL/GenBank/DDBJ whole genome shotgun (WGS) entry which is preliminary data.</text>
</comment>
<evidence type="ECO:0000256" key="7">
    <source>
        <dbReference type="SAM" id="MobiDB-lite"/>
    </source>
</evidence>
<dbReference type="Pfam" id="PF00675">
    <property type="entry name" value="Peptidase_M16"/>
    <property type="match status" value="1"/>
</dbReference>
<dbReference type="Pfam" id="PF22456">
    <property type="entry name" value="PqqF-like_C_4"/>
    <property type="match status" value="1"/>
</dbReference>
<dbReference type="FunFam" id="3.30.830.10:FF:000003">
    <property type="entry name" value="Insulin-degrading enzyme"/>
    <property type="match status" value="1"/>
</dbReference>
<accession>A0AAD7TGL5</accession>
<keyword evidence="2" id="KW-0645">Protease</keyword>
<dbReference type="InterPro" id="IPR011765">
    <property type="entry name" value="Pept_M16_N"/>
</dbReference>
<feature type="domain" description="Peptidase M16 C-terminal" evidence="9">
    <location>
        <begin position="201"/>
        <end position="382"/>
    </location>
</feature>
<dbReference type="GO" id="GO:0005829">
    <property type="term" value="C:cytosol"/>
    <property type="evidence" value="ECO:0007669"/>
    <property type="project" value="TreeGrafter"/>
</dbReference>
<feature type="domain" description="Peptidase M16 N-terminal" evidence="8">
    <location>
        <begin position="68"/>
        <end position="155"/>
    </location>
</feature>
<feature type="domain" description="Coenzyme PQQ synthesis protein F-like C-terminal lobe" evidence="11">
    <location>
        <begin position="804"/>
        <end position="900"/>
    </location>
</feature>
<dbReference type="GO" id="GO:0046872">
    <property type="term" value="F:metal ion binding"/>
    <property type="evidence" value="ECO:0007669"/>
    <property type="project" value="UniProtKB-KW"/>
</dbReference>
<evidence type="ECO:0000256" key="1">
    <source>
        <dbReference type="ARBA" id="ARBA00007261"/>
    </source>
</evidence>
<dbReference type="InterPro" id="IPR011249">
    <property type="entry name" value="Metalloenz_LuxS/M16"/>
</dbReference>
<protein>
    <recommendedName>
        <fullName evidence="14">Insulin-degrading enzyme</fullName>
    </recommendedName>
</protein>
<evidence type="ECO:0000259" key="9">
    <source>
        <dbReference type="Pfam" id="PF05193"/>
    </source>
</evidence>
<keyword evidence="3" id="KW-0479">Metal-binding</keyword>
<keyword evidence="13" id="KW-1185">Reference proteome</keyword>
<evidence type="ECO:0000256" key="3">
    <source>
        <dbReference type="ARBA" id="ARBA00022723"/>
    </source>
</evidence>
<dbReference type="GO" id="GO:0051603">
    <property type="term" value="P:proteolysis involved in protein catabolic process"/>
    <property type="evidence" value="ECO:0007669"/>
    <property type="project" value="TreeGrafter"/>
</dbReference>
<reference evidence="12" key="1">
    <citation type="submission" date="2022-11" db="EMBL/GenBank/DDBJ databases">
        <title>Genome Sequence of Cubamyces cubensis.</title>
        <authorList>
            <person name="Buettner E."/>
        </authorList>
    </citation>
    <scope>NUCLEOTIDE SEQUENCE</scope>
    <source>
        <strain evidence="12">MPL-01</strain>
    </source>
</reference>
<dbReference type="GO" id="GO:0043171">
    <property type="term" value="P:peptide catabolic process"/>
    <property type="evidence" value="ECO:0007669"/>
    <property type="project" value="TreeGrafter"/>
</dbReference>
<evidence type="ECO:0008006" key="14">
    <source>
        <dbReference type="Google" id="ProtNLM"/>
    </source>
</evidence>
<comment type="similarity">
    <text evidence="1">Belongs to the peptidase M16 family.</text>
</comment>
<dbReference type="EMBL" id="JAPEVG010000639">
    <property type="protein sequence ID" value="KAJ8456736.1"/>
    <property type="molecule type" value="Genomic_DNA"/>
</dbReference>
<dbReference type="Proteomes" id="UP001215151">
    <property type="component" value="Unassembled WGS sequence"/>
</dbReference>
<evidence type="ECO:0000256" key="5">
    <source>
        <dbReference type="ARBA" id="ARBA00022833"/>
    </source>
</evidence>
<gene>
    <name evidence="12" type="ORF">ONZ51_g11948</name>
</gene>
<dbReference type="Gene3D" id="3.30.830.10">
    <property type="entry name" value="Metalloenzyme, LuxS/M16 peptidase-like"/>
    <property type="match status" value="4"/>
</dbReference>
<dbReference type="InterPro" id="IPR032632">
    <property type="entry name" value="Peptidase_M16_M"/>
</dbReference>
<feature type="domain" description="Peptidase M16 middle/third" evidence="10">
    <location>
        <begin position="388"/>
        <end position="694"/>
    </location>
</feature>
<dbReference type="Pfam" id="PF05193">
    <property type="entry name" value="Peptidase_M16_C"/>
    <property type="match status" value="1"/>
</dbReference>
<dbReference type="GO" id="GO:0005739">
    <property type="term" value="C:mitochondrion"/>
    <property type="evidence" value="ECO:0007669"/>
    <property type="project" value="TreeGrafter"/>
</dbReference>
<organism evidence="12 13">
    <name type="scientific">Trametes cubensis</name>
    <dbReference type="NCBI Taxonomy" id="1111947"/>
    <lineage>
        <taxon>Eukaryota</taxon>
        <taxon>Fungi</taxon>
        <taxon>Dikarya</taxon>
        <taxon>Basidiomycota</taxon>
        <taxon>Agaricomycotina</taxon>
        <taxon>Agaricomycetes</taxon>
        <taxon>Polyporales</taxon>
        <taxon>Polyporaceae</taxon>
        <taxon>Trametes</taxon>
    </lineage>
</organism>
<dbReference type="GO" id="GO:0004222">
    <property type="term" value="F:metalloendopeptidase activity"/>
    <property type="evidence" value="ECO:0007669"/>
    <property type="project" value="TreeGrafter"/>
</dbReference>